<evidence type="ECO:0000313" key="2">
    <source>
        <dbReference type="Proteomes" id="UP000054144"/>
    </source>
</evidence>
<keyword evidence="2" id="KW-1185">Reference proteome</keyword>
<organism evidence="1 2">
    <name type="scientific">Fistulina hepatica ATCC 64428</name>
    <dbReference type="NCBI Taxonomy" id="1128425"/>
    <lineage>
        <taxon>Eukaryota</taxon>
        <taxon>Fungi</taxon>
        <taxon>Dikarya</taxon>
        <taxon>Basidiomycota</taxon>
        <taxon>Agaricomycotina</taxon>
        <taxon>Agaricomycetes</taxon>
        <taxon>Agaricomycetidae</taxon>
        <taxon>Agaricales</taxon>
        <taxon>Fistulinaceae</taxon>
        <taxon>Fistulina</taxon>
    </lineage>
</organism>
<protein>
    <submittedName>
        <fullName evidence="1">Uncharacterized protein</fullName>
    </submittedName>
</protein>
<gene>
    <name evidence="1" type="ORF">FISHEDRAFT_59870</name>
</gene>
<dbReference type="EMBL" id="KN882012">
    <property type="protein sequence ID" value="KIY47128.1"/>
    <property type="molecule type" value="Genomic_DNA"/>
</dbReference>
<sequence>MVLDCTYPDENERIMELENALDPLDHLSLRVDSWSASTCILSMATKQSMQLLASSPNSIVNTGSGVSTLYGVKSSAVAIQAIKAALSVNVAERYTHTTRTVLL</sequence>
<dbReference type="AlphaFoldDB" id="A0A0D7A8J4"/>
<proteinExistence type="predicted"/>
<accession>A0A0D7A8J4</accession>
<name>A0A0D7A8J4_9AGAR</name>
<reference evidence="1 2" key="1">
    <citation type="journal article" date="2015" name="Fungal Genet. Biol.">
        <title>Evolution of novel wood decay mechanisms in Agaricales revealed by the genome sequences of Fistulina hepatica and Cylindrobasidium torrendii.</title>
        <authorList>
            <person name="Floudas D."/>
            <person name="Held B.W."/>
            <person name="Riley R."/>
            <person name="Nagy L.G."/>
            <person name="Koehler G."/>
            <person name="Ransdell A.S."/>
            <person name="Younus H."/>
            <person name="Chow J."/>
            <person name="Chiniquy J."/>
            <person name="Lipzen A."/>
            <person name="Tritt A."/>
            <person name="Sun H."/>
            <person name="Haridas S."/>
            <person name="LaButti K."/>
            <person name="Ohm R.A."/>
            <person name="Kues U."/>
            <person name="Blanchette R.A."/>
            <person name="Grigoriev I.V."/>
            <person name="Minto R.E."/>
            <person name="Hibbett D.S."/>
        </authorList>
    </citation>
    <scope>NUCLEOTIDE SEQUENCE [LARGE SCALE GENOMIC DNA]</scope>
    <source>
        <strain evidence="1 2">ATCC 64428</strain>
    </source>
</reference>
<evidence type="ECO:0000313" key="1">
    <source>
        <dbReference type="EMBL" id="KIY47128.1"/>
    </source>
</evidence>
<dbReference type="Proteomes" id="UP000054144">
    <property type="component" value="Unassembled WGS sequence"/>
</dbReference>